<evidence type="ECO:0000256" key="1">
    <source>
        <dbReference type="SAM" id="Phobius"/>
    </source>
</evidence>
<dbReference type="EMBL" id="JAFBEB010000004">
    <property type="protein sequence ID" value="MBM7589961.1"/>
    <property type="molecule type" value="Genomic_DNA"/>
</dbReference>
<gene>
    <name evidence="2" type="ORF">JOD01_001562</name>
</gene>
<dbReference type="RefSeq" id="WP_204517672.1">
    <property type="nucleotide sequence ID" value="NZ_BAABIN010000007.1"/>
</dbReference>
<evidence type="ECO:0000313" key="2">
    <source>
        <dbReference type="EMBL" id="MBM7589961.1"/>
    </source>
</evidence>
<keyword evidence="3" id="KW-1185">Reference proteome</keyword>
<name>A0A938XY18_9BACL</name>
<proteinExistence type="predicted"/>
<evidence type="ECO:0000313" key="3">
    <source>
        <dbReference type="Proteomes" id="UP000717624"/>
    </source>
</evidence>
<feature type="transmembrane region" description="Helical" evidence="1">
    <location>
        <begin position="6"/>
        <end position="23"/>
    </location>
</feature>
<comment type="caution">
    <text evidence="2">The sequence shown here is derived from an EMBL/GenBank/DDBJ whole genome shotgun (WGS) entry which is preliminary data.</text>
</comment>
<dbReference type="AlphaFoldDB" id="A0A938XY18"/>
<sequence length="61" mass="6881">MVGRSLMRMMLAGGVVAAVGYMMNRKRRNRLMAFGLNRLPMMGRNLSRVAVSAIRQTVRAR</sequence>
<dbReference type="Proteomes" id="UP000717624">
    <property type="component" value="Unassembled WGS sequence"/>
</dbReference>
<accession>A0A938XY18</accession>
<keyword evidence="1" id="KW-0812">Transmembrane</keyword>
<organism evidence="2 3">
    <name type="scientific">Brevibacillus fulvus</name>
    <dbReference type="NCBI Taxonomy" id="1125967"/>
    <lineage>
        <taxon>Bacteria</taxon>
        <taxon>Bacillati</taxon>
        <taxon>Bacillota</taxon>
        <taxon>Bacilli</taxon>
        <taxon>Bacillales</taxon>
        <taxon>Paenibacillaceae</taxon>
        <taxon>Brevibacillus</taxon>
    </lineage>
</organism>
<keyword evidence="1" id="KW-0472">Membrane</keyword>
<protein>
    <submittedName>
        <fullName evidence="2">Uncharacterized protein</fullName>
    </submittedName>
</protein>
<keyword evidence="1" id="KW-1133">Transmembrane helix</keyword>
<reference evidence="2" key="1">
    <citation type="submission" date="2021-01" db="EMBL/GenBank/DDBJ databases">
        <title>Genomic Encyclopedia of Type Strains, Phase IV (KMG-IV): sequencing the most valuable type-strain genomes for metagenomic binning, comparative biology and taxonomic classification.</title>
        <authorList>
            <person name="Goeker M."/>
        </authorList>
    </citation>
    <scope>NUCLEOTIDE SEQUENCE</scope>
    <source>
        <strain evidence="2">DSM 25523</strain>
    </source>
</reference>